<reference evidence="2" key="1">
    <citation type="submission" date="2023-04" db="EMBL/GenBank/DDBJ databases">
        <title>Complete genome sequence of Halomonas alkaliantarctica MSP3 isolated from marine sediment, Jeju Island.</title>
        <authorList>
            <person name="Park S.-J."/>
        </authorList>
    </citation>
    <scope>NUCLEOTIDE SEQUENCE</scope>
    <source>
        <strain evidence="2">MSP3</strain>
    </source>
</reference>
<dbReference type="Proteomes" id="UP001179830">
    <property type="component" value="Chromosome"/>
</dbReference>
<dbReference type="Pfam" id="PF08346">
    <property type="entry name" value="AntA"/>
    <property type="match status" value="1"/>
</dbReference>
<evidence type="ECO:0000313" key="3">
    <source>
        <dbReference type="Proteomes" id="UP001179830"/>
    </source>
</evidence>
<organism evidence="2 3">
    <name type="scientific">Halomonas alkaliantarctica</name>
    <dbReference type="NCBI Taxonomy" id="232346"/>
    <lineage>
        <taxon>Bacteria</taxon>
        <taxon>Pseudomonadati</taxon>
        <taxon>Pseudomonadota</taxon>
        <taxon>Gammaproteobacteria</taxon>
        <taxon>Oceanospirillales</taxon>
        <taxon>Halomonadaceae</taxon>
        <taxon>Halomonas</taxon>
    </lineage>
</organism>
<keyword evidence="3" id="KW-1185">Reference proteome</keyword>
<dbReference type="RefSeq" id="WP_280106207.1">
    <property type="nucleotide sequence ID" value="NZ_CP122961.1"/>
</dbReference>
<gene>
    <name evidence="2" type="ORF">QEN58_05920</name>
</gene>
<feature type="domain" description="AntA/AntB antirepressor" evidence="1">
    <location>
        <begin position="58"/>
        <end position="134"/>
    </location>
</feature>
<evidence type="ECO:0000259" key="1">
    <source>
        <dbReference type="Pfam" id="PF08346"/>
    </source>
</evidence>
<evidence type="ECO:0000313" key="2">
    <source>
        <dbReference type="EMBL" id="WGI26594.1"/>
    </source>
</evidence>
<protein>
    <submittedName>
        <fullName evidence="2">AntA/AntB antirepressor family protein</fullName>
    </submittedName>
</protein>
<proteinExistence type="predicted"/>
<dbReference type="EMBL" id="CP122961">
    <property type="protein sequence ID" value="WGI26594.1"/>
    <property type="molecule type" value="Genomic_DNA"/>
</dbReference>
<sequence length="284" mass="32681">MSKTICDGRTLQTDLNKLPKKTLTSVFEFTEEQATRMMKVRQILPFHEDIGRTTPDHSARKLWELIGKPYGRFRRWAEDYIIHEMDNQETSARNSAKDFSGQIVKVYEQTKGRHKTDYLLSRDVASDLAMLARTSEGAEVRAYYRDMEECSFKLERYRPIRKDQLTEIDRQVYHAAVSTTGSKLFAEETKRYMTSMVAEVISGMRAREWREALQEVPGAKGKGIRDILTGQDIHTYRDAYKFAASLFITGTTDRDQIESVVHQLYGGSVDPSKYILPANRVEAA</sequence>
<dbReference type="InterPro" id="IPR013557">
    <property type="entry name" value="AntA/B_antirep"/>
</dbReference>
<accession>A0ABY8LQ93</accession>
<name>A0ABY8LQ93_9GAMM</name>